<accession>A0AA88Y163</accession>
<dbReference type="Proteomes" id="UP001186944">
    <property type="component" value="Unassembled WGS sequence"/>
</dbReference>
<name>A0AA88Y163_PINIB</name>
<keyword evidence="2" id="KW-0472">Membrane</keyword>
<evidence type="ECO:0000313" key="4">
    <source>
        <dbReference type="Proteomes" id="UP001186944"/>
    </source>
</evidence>
<dbReference type="PANTHER" id="PTHR20948">
    <property type="entry name" value="TRANSMEMBRANE PROTEIN 164"/>
    <property type="match status" value="1"/>
</dbReference>
<comment type="caution">
    <text evidence="3">The sequence shown here is derived from an EMBL/GenBank/DDBJ whole genome shotgun (WGS) entry which is preliminary data.</text>
</comment>
<protein>
    <recommendedName>
        <fullName evidence="5">Transmembrane protein 164</fullName>
    </recommendedName>
</protein>
<feature type="transmembrane region" description="Helical" evidence="2">
    <location>
        <begin position="172"/>
        <end position="191"/>
    </location>
</feature>
<evidence type="ECO:0000256" key="1">
    <source>
        <dbReference type="SAM" id="MobiDB-lite"/>
    </source>
</evidence>
<keyword evidence="2" id="KW-0812">Transmembrane</keyword>
<proteinExistence type="predicted"/>
<organism evidence="3 4">
    <name type="scientific">Pinctada imbricata</name>
    <name type="common">Atlantic pearl-oyster</name>
    <name type="synonym">Pinctada martensii</name>
    <dbReference type="NCBI Taxonomy" id="66713"/>
    <lineage>
        <taxon>Eukaryota</taxon>
        <taxon>Metazoa</taxon>
        <taxon>Spiralia</taxon>
        <taxon>Lophotrochozoa</taxon>
        <taxon>Mollusca</taxon>
        <taxon>Bivalvia</taxon>
        <taxon>Autobranchia</taxon>
        <taxon>Pteriomorphia</taxon>
        <taxon>Pterioida</taxon>
        <taxon>Pterioidea</taxon>
        <taxon>Pteriidae</taxon>
        <taxon>Pinctada</taxon>
    </lineage>
</organism>
<feature type="transmembrane region" description="Helical" evidence="2">
    <location>
        <begin position="203"/>
        <end position="224"/>
    </location>
</feature>
<evidence type="ECO:0000256" key="2">
    <source>
        <dbReference type="SAM" id="Phobius"/>
    </source>
</evidence>
<gene>
    <name evidence="3" type="ORF">FSP39_019515</name>
</gene>
<dbReference type="Pfam" id="PF14808">
    <property type="entry name" value="TMEM164"/>
    <property type="match status" value="1"/>
</dbReference>
<evidence type="ECO:0000313" key="3">
    <source>
        <dbReference type="EMBL" id="KAK3095813.1"/>
    </source>
</evidence>
<feature type="transmembrane region" description="Helical" evidence="2">
    <location>
        <begin position="89"/>
        <end position="107"/>
    </location>
</feature>
<feature type="compositionally biased region" description="Polar residues" evidence="1">
    <location>
        <begin position="326"/>
        <end position="338"/>
    </location>
</feature>
<dbReference type="PANTHER" id="PTHR20948:SF2">
    <property type="entry name" value="TRANSMEMBRANE PROTEIN 164"/>
    <property type="match status" value="1"/>
</dbReference>
<sequence length="338" mass="38135">MEADVSQSGVNQSEAQRTGWFDWAYVGVDFGLAGNGGVDCRDFISLRQRVIESALASACAGLILYRALFHLRMPDNLDKGRTERCGKRILLVVHCLIFGIELGFKFATKQMIYILNPCHLATMMQIYCLAAPPNKVTTAVFRLHLHMLTGAPIAILFPVINTRLLPFEIEVYYIQHVLMLVIPFYLLRIGGVYTTEPLLDFSWAQVSLGLLYVYHFIPLQYLAYQSKVNLNNMLCPAVSDPFYGPGYRVCAMTHQGLCIMILGKFYTWFSMKIGMRLHPSDNHIEKHLFKKDMYGIAFLNSTEDDTCEDKSVRNNKIHNGKNGIITSSNSTNGHAKSS</sequence>
<keyword evidence="2" id="KW-1133">Transmembrane helix</keyword>
<reference evidence="3" key="1">
    <citation type="submission" date="2019-08" db="EMBL/GenBank/DDBJ databases">
        <title>The improved chromosome-level genome for the pearl oyster Pinctada fucata martensii using PacBio sequencing and Hi-C.</title>
        <authorList>
            <person name="Zheng Z."/>
        </authorList>
    </citation>
    <scope>NUCLEOTIDE SEQUENCE</scope>
    <source>
        <strain evidence="3">ZZ-2019</strain>
        <tissue evidence="3">Adductor muscle</tissue>
    </source>
</reference>
<dbReference type="InterPro" id="IPR026508">
    <property type="entry name" value="TMEM164"/>
</dbReference>
<keyword evidence="4" id="KW-1185">Reference proteome</keyword>
<evidence type="ECO:0008006" key="5">
    <source>
        <dbReference type="Google" id="ProtNLM"/>
    </source>
</evidence>
<feature type="transmembrane region" description="Helical" evidence="2">
    <location>
        <begin position="143"/>
        <end position="160"/>
    </location>
</feature>
<dbReference type="EMBL" id="VSWD01000008">
    <property type="protein sequence ID" value="KAK3095813.1"/>
    <property type="molecule type" value="Genomic_DNA"/>
</dbReference>
<feature type="region of interest" description="Disordered" evidence="1">
    <location>
        <begin position="318"/>
        <end position="338"/>
    </location>
</feature>
<dbReference type="AlphaFoldDB" id="A0AA88Y163"/>
<feature type="transmembrane region" description="Helical" evidence="2">
    <location>
        <begin position="50"/>
        <end position="68"/>
    </location>
</feature>